<feature type="signal peptide" evidence="10">
    <location>
        <begin position="1"/>
        <end position="33"/>
    </location>
</feature>
<evidence type="ECO:0000313" key="11">
    <source>
        <dbReference type="Ensembl" id="ENSSLDP00000022625.1"/>
    </source>
</evidence>
<keyword evidence="6" id="KW-0221">Differentiation</keyword>
<evidence type="ECO:0000313" key="12">
    <source>
        <dbReference type="Proteomes" id="UP000261360"/>
    </source>
</evidence>
<dbReference type="InterPro" id="IPR000151">
    <property type="entry name" value="Ciliary_neurotrophic_fac_CNTF"/>
</dbReference>
<keyword evidence="10" id="KW-0732">Signal</keyword>
<evidence type="ECO:0000256" key="10">
    <source>
        <dbReference type="SAM" id="SignalP"/>
    </source>
</evidence>
<keyword evidence="12" id="KW-1185">Reference proteome</keyword>
<evidence type="ECO:0000256" key="7">
    <source>
        <dbReference type="ARBA" id="ARBA00022902"/>
    </source>
</evidence>
<evidence type="ECO:0000256" key="1">
    <source>
        <dbReference type="ARBA" id="ARBA00004496"/>
    </source>
</evidence>
<feature type="chain" id="PRO_5017271850" description="Ciliary neurotrophic factor" evidence="10">
    <location>
        <begin position="34"/>
        <end position="203"/>
    </location>
</feature>
<evidence type="ECO:0000256" key="3">
    <source>
        <dbReference type="ARBA" id="ARBA00015150"/>
    </source>
</evidence>
<sequence length="203" mass="22410">VYSVLHLSHLYPLYLFSVLLHLLLEIQWRSVSSAPTYASCSDLGSTISLTTLLRHETDNLLREYKTHHGSKGESIPADVPNSAISGVNISEKLQDIITKNVLFYLHILKVEGYQETVWGNPESIAGPLSRVKGGLFNHLTKIKTILINISPEIPLPTPAPLQLSHSHDYAKKEYGCGVIVSLSEWLKAVLQALGKSCRTRGAT</sequence>
<dbReference type="InterPro" id="IPR009079">
    <property type="entry name" value="4_helix_cytokine-like_core"/>
</dbReference>
<evidence type="ECO:0000256" key="5">
    <source>
        <dbReference type="ARBA" id="ARBA00022490"/>
    </source>
</evidence>
<dbReference type="PANTHER" id="PTHR15196">
    <property type="entry name" value="CILIARY NEUROTROPHIC FACTOR"/>
    <property type="match status" value="1"/>
</dbReference>
<evidence type="ECO:0000256" key="8">
    <source>
        <dbReference type="ARBA" id="ARBA00023030"/>
    </source>
</evidence>
<dbReference type="GO" id="GO:0005127">
    <property type="term" value="F:ciliary neurotrophic factor receptor binding"/>
    <property type="evidence" value="ECO:0007669"/>
    <property type="project" value="InterPro"/>
</dbReference>
<keyword evidence="7" id="KW-0524">Neurogenesis</keyword>
<reference evidence="11" key="2">
    <citation type="submission" date="2025-09" db="UniProtKB">
        <authorList>
            <consortium name="Ensembl"/>
        </authorList>
    </citation>
    <scope>IDENTIFICATION</scope>
</reference>
<name>A0A3B4XVP3_SERLL</name>
<reference evidence="11" key="1">
    <citation type="submission" date="2025-08" db="UniProtKB">
        <authorList>
            <consortium name="Ensembl"/>
        </authorList>
    </citation>
    <scope>IDENTIFICATION</scope>
</reference>
<evidence type="ECO:0000256" key="9">
    <source>
        <dbReference type="ARBA" id="ARBA00025427"/>
    </source>
</evidence>
<keyword evidence="5" id="KW-0963">Cytoplasm</keyword>
<dbReference type="GeneTree" id="ENSGT00940000177649"/>
<evidence type="ECO:0000256" key="4">
    <source>
        <dbReference type="ARBA" id="ARBA00022473"/>
    </source>
</evidence>
<dbReference type="GO" id="GO:0043524">
    <property type="term" value="P:negative regulation of neuron apoptotic process"/>
    <property type="evidence" value="ECO:0007669"/>
    <property type="project" value="InterPro"/>
</dbReference>
<comment type="function">
    <text evidence="9">CNTF is a survival factor for various neuronal cell types. Seems to prevent the degeneration of motor axons after axotomy.</text>
</comment>
<organism evidence="11 12">
    <name type="scientific">Seriola lalandi dorsalis</name>
    <dbReference type="NCBI Taxonomy" id="1841481"/>
    <lineage>
        <taxon>Eukaryota</taxon>
        <taxon>Metazoa</taxon>
        <taxon>Chordata</taxon>
        <taxon>Craniata</taxon>
        <taxon>Vertebrata</taxon>
        <taxon>Euteleostomi</taxon>
        <taxon>Actinopterygii</taxon>
        <taxon>Neopterygii</taxon>
        <taxon>Teleostei</taxon>
        <taxon>Neoteleostei</taxon>
        <taxon>Acanthomorphata</taxon>
        <taxon>Carangaria</taxon>
        <taxon>Carangiformes</taxon>
        <taxon>Carangidae</taxon>
        <taxon>Seriola</taxon>
    </lineage>
</organism>
<comment type="similarity">
    <text evidence="2">Belongs to the CNTF family.</text>
</comment>
<evidence type="ECO:0000256" key="6">
    <source>
        <dbReference type="ARBA" id="ARBA00022782"/>
    </source>
</evidence>
<dbReference type="GO" id="GO:0005737">
    <property type="term" value="C:cytoplasm"/>
    <property type="evidence" value="ECO:0007669"/>
    <property type="project" value="UniProtKB-SubCell"/>
</dbReference>
<keyword evidence="4" id="KW-0217">Developmental protein</keyword>
<evidence type="ECO:0000256" key="2">
    <source>
        <dbReference type="ARBA" id="ARBA00007988"/>
    </source>
</evidence>
<dbReference type="Ensembl" id="ENSSLDT00000023358.1">
    <property type="protein sequence ID" value="ENSSLDP00000022625.1"/>
    <property type="gene ID" value="ENSSLDG00000017655.1"/>
</dbReference>
<dbReference type="GO" id="GO:0008083">
    <property type="term" value="F:growth factor activity"/>
    <property type="evidence" value="ECO:0007669"/>
    <property type="project" value="UniProtKB-KW"/>
</dbReference>
<dbReference type="GO" id="GO:0030154">
    <property type="term" value="P:cell differentiation"/>
    <property type="evidence" value="ECO:0007669"/>
    <property type="project" value="UniProtKB-KW"/>
</dbReference>
<accession>A0A3B4XVP3</accession>
<keyword evidence="8" id="KW-0339">Growth factor</keyword>
<dbReference type="Gene3D" id="1.20.1250.10">
    <property type="match status" value="1"/>
</dbReference>
<protein>
    <recommendedName>
        <fullName evidence="3">Ciliary neurotrophic factor</fullName>
    </recommendedName>
</protein>
<comment type="subcellular location">
    <subcellularLocation>
        <location evidence="1">Cytoplasm</location>
    </subcellularLocation>
</comment>
<dbReference type="GO" id="GO:0007399">
    <property type="term" value="P:nervous system development"/>
    <property type="evidence" value="ECO:0007669"/>
    <property type="project" value="UniProtKB-KW"/>
</dbReference>
<dbReference type="AlphaFoldDB" id="A0A3B4XVP3"/>
<dbReference type="SUPFAM" id="SSF47266">
    <property type="entry name" value="4-helical cytokines"/>
    <property type="match status" value="1"/>
</dbReference>
<proteinExistence type="inferred from homology"/>
<dbReference type="Proteomes" id="UP000261360">
    <property type="component" value="Unplaced"/>
</dbReference>
<dbReference type="GO" id="GO:0070120">
    <property type="term" value="P:ciliary neurotrophic factor-mediated signaling pathway"/>
    <property type="evidence" value="ECO:0007669"/>
    <property type="project" value="InterPro"/>
</dbReference>
<dbReference type="PANTHER" id="PTHR15196:SF0">
    <property type="entry name" value="CILIARY NEUROTROPHIC FACTOR"/>
    <property type="match status" value="1"/>
</dbReference>